<dbReference type="EMBL" id="KN824304">
    <property type="protein sequence ID" value="KIM26653.1"/>
    <property type="molecule type" value="Genomic_DNA"/>
</dbReference>
<organism evidence="2 3">
    <name type="scientific">Serendipita vermifera MAFF 305830</name>
    <dbReference type="NCBI Taxonomy" id="933852"/>
    <lineage>
        <taxon>Eukaryota</taxon>
        <taxon>Fungi</taxon>
        <taxon>Dikarya</taxon>
        <taxon>Basidiomycota</taxon>
        <taxon>Agaricomycotina</taxon>
        <taxon>Agaricomycetes</taxon>
        <taxon>Sebacinales</taxon>
        <taxon>Serendipitaceae</taxon>
        <taxon>Serendipita</taxon>
    </lineage>
</organism>
<dbReference type="Proteomes" id="UP000054097">
    <property type="component" value="Unassembled WGS sequence"/>
</dbReference>
<name>A0A0C2WK06_SERVB</name>
<reference evidence="3" key="2">
    <citation type="submission" date="2015-01" db="EMBL/GenBank/DDBJ databases">
        <title>Evolutionary Origins and Diversification of the Mycorrhizal Mutualists.</title>
        <authorList>
            <consortium name="DOE Joint Genome Institute"/>
            <consortium name="Mycorrhizal Genomics Consortium"/>
            <person name="Kohler A."/>
            <person name="Kuo A."/>
            <person name="Nagy L.G."/>
            <person name="Floudas D."/>
            <person name="Copeland A."/>
            <person name="Barry K.W."/>
            <person name="Cichocki N."/>
            <person name="Veneault-Fourrey C."/>
            <person name="LaButti K."/>
            <person name="Lindquist E.A."/>
            <person name="Lipzen A."/>
            <person name="Lundell T."/>
            <person name="Morin E."/>
            <person name="Murat C."/>
            <person name="Riley R."/>
            <person name="Ohm R."/>
            <person name="Sun H."/>
            <person name="Tunlid A."/>
            <person name="Henrissat B."/>
            <person name="Grigoriev I.V."/>
            <person name="Hibbett D.S."/>
            <person name="Martin F."/>
        </authorList>
    </citation>
    <scope>NUCLEOTIDE SEQUENCE [LARGE SCALE GENOMIC DNA]</scope>
    <source>
        <strain evidence="3">MAFF 305830</strain>
    </source>
</reference>
<feature type="coiled-coil region" evidence="1">
    <location>
        <begin position="62"/>
        <end position="110"/>
    </location>
</feature>
<evidence type="ECO:0000313" key="3">
    <source>
        <dbReference type="Proteomes" id="UP000054097"/>
    </source>
</evidence>
<accession>A0A0C2WK06</accession>
<sequence>MSNGFDDDDDAPEFRVKPTYGRCIPQTLKRQHPVKLVPFDDLKRKYEKLEEANRILSGGLTRHESNADVGRLTQQIEELEGQKEAANKKVKTLLNDEKKLNTELRFAQADAESFTSAAEQRVETDFREAISDLLGIDKSTITTMAMTKLIKILRGRHNDQGSETDIGDPKLDIFNLQT</sequence>
<evidence type="ECO:0000256" key="1">
    <source>
        <dbReference type="SAM" id="Coils"/>
    </source>
</evidence>
<evidence type="ECO:0000313" key="2">
    <source>
        <dbReference type="EMBL" id="KIM26653.1"/>
    </source>
</evidence>
<protein>
    <submittedName>
        <fullName evidence="2">Uncharacterized protein</fullName>
    </submittedName>
</protein>
<dbReference type="AlphaFoldDB" id="A0A0C2WK06"/>
<reference evidence="2 3" key="1">
    <citation type="submission" date="2014-04" db="EMBL/GenBank/DDBJ databases">
        <authorList>
            <consortium name="DOE Joint Genome Institute"/>
            <person name="Kuo A."/>
            <person name="Zuccaro A."/>
            <person name="Kohler A."/>
            <person name="Nagy L.G."/>
            <person name="Floudas D."/>
            <person name="Copeland A."/>
            <person name="Barry K.W."/>
            <person name="Cichocki N."/>
            <person name="Veneault-Fourrey C."/>
            <person name="LaButti K."/>
            <person name="Lindquist E.A."/>
            <person name="Lipzen A."/>
            <person name="Lundell T."/>
            <person name="Morin E."/>
            <person name="Murat C."/>
            <person name="Sun H."/>
            <person name="Tunlid A."/>
            <person name="Henrissat B."/>
            <person name="Grigoriev I.V."/>
            <person name="Hibbett D.S."/>
            <person name="Martin F."/>
            <person name="Nordberg H.P."/>
            <person name="Cantor M.N."/>
            <person name="Hua S.X."/>
        </authorList>
    </citation>
    <scope>NUCLEOTIDE SEQUENCE [LARGE SCALE GENOMIC DNA]</scope>
    <source>
        <strain evidence="2 3">MAFF 305830</strain>
    </source>
</reference>
<keyword evidence="1" id="KW-0175">Coiled coil</keyword>
<gene>
    <name evidence="2" type="ORF">M408DRAFT_9717</name>
</gene>
<keyword evidence="3" id="KW-1185">Reference proteome</keyword>
<proteinExistence type="predicted"/>
<dbReference type="HOGENOM" id="CLU_1511488_0_0_1"/>